<dbReference type="Proteomes" id="UP001432322">
    <property type="component" value="Unassembled WGS sequence"/>
</dbReference>
<evidence type="ECO:0000313" key="2">
    <source>
        <dbReference type="EMBL" id="GMT16047.1"/>
    </source>
</evidence>
<dbReference type="Gene3D" id="3.40.50.410">
    <property type="entry name" value="von Willebrand factor, type A domain"/>
    <property type="match status" value="1"/>
</dbReference>
<evidence type="ECO:0000313" key="3">
    <source>
        <dbReference type="Proteomes" id="UP001432322"/>
    </source>
</evidence>
<feature type="non-terminal residue" evidence="2">
    <location>
        <position position="116"/>
    </location>
</feature>
<feature type="compositionally biased region" description="Basic and acidic residues" evidence="1">
    <location>
        <begin position="1"/>
        <end position="15"/>
    </location>
</feature>
<dbReference type="InterPro" id="IPR036465">
    <property type="entry name" value="vWFA_dom_sf"/>
</dbReference>
<dbReference type="InterPro" id="IPR052969">
    <property type="entry name" value="Thr-specific_kinase-like"/>
</dbReference>
<comment type="caution">
    <text evidence="2">The sequence shown here is derived from an EMBL/GenBank/DDBJ whole genome shotgun (WGS) entry which is preliminary data.</text>
</comment>
<dbReference type="SUPFAM" id="SSF53300">
    <property type="entry name" value="vWA-like"/>
    <property type="match status" value="1"/>
</dbReference>
<evidence type="ECO:0000256" key="1">
    <source>
        <dbReference type="SAM" id="MobiDB-lite"/>
    </source>
</evidence>
<feature type="region of interest" description="Disordered" evidence="1">
    <location>
        <begin position="1"/>
        <end position="21"/>
    </location>
</feature>
<sequence length="116" mass="13208">EESNWETKSKSKEQTKSLPTDRNIKEVMKRLKVVYEDEGLDFGSDPEDADTLVDRFTVATNLRKKRIEEVFRLIRRARAVQLCFLVDVTGSMTPHLEAVKVSILDIVNKLTSVPSG</sequence>
<accession>A0AAV5VD06</accession>
<dbReference type="PANTHER" id="PTHR47763:SF4">
    <property type="entry name" value="ALPHA-PROTEIN KINASE VWKA"/>
    <property type="match status" value="1"/>
</dbReference>
<reference evidence="2" key="1">
    <citation type="submission" date="2023-10" db="EMBL/GenBank/DDBJ databases">
        <title>Genome assembly of Pristionchus species.</title>
        <authorList>
            <person name="Yoshida K."/>
            <person name="Sommer R.J."/>
        </authorList>
    </citation>
    <scope>NUCLEOTIDE SEQUENCE</scope>
    <source>
        <strain evidence="2">RS5133</strain>
    </source>
</reference>
<dbReference type="AlphaFoldDB" id="A0AAV5VD06"/>
<protein>
    <submittedName>
        <fullName evidence="2">Uncharacterized protein</fullName>
    </submittedName>
</protein>
<name>A0AAV5VD06_9BILA</name>
<gene>
    <name evidence="2" type="ORF">PFISCL1PPCAC_7344</name>
</gene>
<feature type="non-terminal residue" evidence="2">
    <location>
        <position position="1"/>
    </location>
</feature>
<keyword evidence="3" id="KW-1185">Reference proteome</keyword>
<organism evidence="2 3">
    <name type="scientific">Pristionchus fissidentatus</name>
    <dbReference type="NCBI Taxonomy" id="1538716"/>
    <lineage>
        <taxon>Eukaryota</taxon>
        <taxon>Metazoa</taxon>
        <taxon>Ecdysozoa</taxon>
        <taxon>Nematoda</taxon>
        <taxon>Chromadorea</taxon>
        <taxon>Rhabditida</taxon>
        <taxon>Rhabditina</taxon>
        <taxon>Diplogasteromorpha</taxon>
        <taxon>Diplogasteroidea</taxon>
        <taxon>Neodiplogasteridae</taxon>
        <taxon>Pristionchus</taxon>
    </lineage>
</organism>
<dbReference type="PANTHER" id="PTHR47763">
    <property type="entry name" value="ALPHA-PROTEIN KINASE VWKA"/>
    <property type="match status" value="1"/>
</dbReference>
<dbReference type="EMBL" id="BTSY01000002">
    <property type="protein sequence ID" value="GMT16047.1"/>
    <property type="molecule type" value="Genomic_DNA"/>
</dbReference>
<proteinExistence type="predicted"/>